<accession>A0ACC1ACQ8</accession>
<keyword evidence="2" id="KW-1185">Reference proteome</keyword>
<proteinExistence type="predicted"/>
<name>A0ACC1ACQ8_9ROSI</name>
<gene>
    <name evidence="1" type="ORF">Patl1_29414</name>
</gene>
<evidence type="ECO:0000313" key="2">
    <source>
        <dbReference type="Proteomes" id="UP001164250"/>
    </source>
</evidence>
<protein>
    <submittedName>
        <fullName evidence="1">Uncharacterized protein</fullName>
    </submittedName>
</protein>
<sequence length="37" mass="4448">MALVILIRDSFFRLIFACFKFHQIFGLWKRGRMSLGE</sequence>
<dbReference type="EMBL" id="CM047907">
    <property type="protein sequence ID" value="KAJ0084582.1"/>
    <property type="molecule type" value="Genomic_DNA"/>
</dbReference>
<evidence type="ECO:0000313" key="1">
    <source>
        <dbReference type="EMBL" id="KAJ0084582.1"/>
    </source>
</evidence>
<comment type="caution">
    <text evidence="1">The sequence shown here is derived from an EMBL/GenBank/DDBJ whole genome shotgun (WGS) entry which is preliminary data.</text>
</comment>
<reference evidence="2" key="1">
    <citation type="journal article" date="2023" name="G3 (Bethesda)">
        <title>Genome assembly and association tests identify interacting loci associated with vigor, precocity, and sex in interspecific pistachio rootstocks.</title>
        <authorList>
            <person name="Palmer W."/>
            <person name="Jacygrad E."/>
            <person name="Sagayaradj S."/>
            <person name="Cavanaugh K."/>
            <person name="Han R."/>
            <person name="Bertier L."/>
            <person name="Beede B."/>
            <person name="Kafkas S."/>
            <person name="Golino D."/>
            <person name="Preece J."/>
            <person name="Michelmore R."/>
        </authorList>
    </citation>
    <scope>NUCLEOTIDE SEQUENCE [LARGE SCALE GENOMIC DNA]</scope>
</reference>
<dbReference type="Proteomes" id="UP001164250">
    <property type="component" value="Chromosome 11"/>
</dbReference>
<organism evidence="1 2">
    <name type="scientific">Pistacia atlantica</name>
    <dbReference type="NCBI Taxonomy" id="434234"/>
    <lineage>
        <taxon>Eukaryota</taxon>
        <taxon>Viridiplantae</taxon>
        <taxon>Streptophyta</taxon>
        <taxon>Embryophyta</taxon>
        <taxon>Tracheophyta</taxon>
        <taxon>Spermatophyta</taxon>
        <taxon>Magnoliopsida</taxon>
        <taxon>eudicotyledons</taxon>
        <taxon>Gunneridae</taxon>
        <taxon>Pentapetalae</taxon>
        <taxon>rosids</taxon>
        <taxon>malvids</taxon>
        <taxon>Sapindales</taxon>
        <taxon>Anacardiaceae</taxon>
        <taxon>Pistacia</taxon>
    </lineage>
</organism>